<reference evidence="1" key="1">
    <citation type="submission" date="2017-05" db="UniProtKB">
        <authorList>
            <consortium name="EnsemblMetazoa"/>
        </authorList>
    </citation>
    <scope>IDENTIFICATION</scope>
</reference>
<proteinExistence type="predicted"/>
<organism evidence="1">
    <name type="scientific">Amphimedon queenslandica</name>
    <name type="common">Sponge</name>
    <dbReference type="NCBI Taxonomy" id="400682"/>
    <lineage>
        <taxon>Eukaryota</taxon>
        <taxon>Metazoa</taxon>
        <taxon>Porifera</taxon>
        <taxon>Demospongiae</taxon>
        <taxon>Heteroscleromorpha</taxon>
        <taxon>Haplosclerida</taxon>
        <taxon>Niphatidae</taxon>
        <taxon>Amphimedon</taxon>
    </lineage>
</organism>
<sequence length="62" mass="6938">MFSIVVYSKILKVNGIGNTSNFSTINWSTSSCPHCLCGMSHCSNRYIFKMNTKTTKPCLKDV</sequence>
<protein>
    <submittedName>
        <fullName evidence="1">Uncharacterized protein</fullName>
    </submittedName>
</protein>
<dbReference type="InParanoid" id="A0A1X7TXY4"/>
<name>A0A1X7TXY4_AMPQE</name>
<accession>A0A1X7TXY4</accession>
<evidence type="ECO:0000313" key="1">
    <source>
        <dbReference type="EnsemblMetazoa" id="Aqu2.1.20157_001"/>
    </source>
</evidence>
<dbReference type="EnsemblMetazoa" id="Aqu2.1.20157_001">
    <property type="protein sequence ID" value="Aqu2.1.20157_001"/>
    <property type="gene ID" value="Aqu2.1.20157"/>
</dbReference>
<dbReference type="AlphaFoldDB" id="A0A1X7TXY4"/>